<comment type="caution">
    <text evidence="6">The sequence shown here is derived from an EMBL/GenBank/DDBJ whole genome shotgun (WGS) entry which is preliminary data.</text>
</comment>
<dbReference type="Proteomes" id="UP000015462">
    <property type="component" value="Unassembled WGS sequence"/>
</dbReference>
<dbReference type="GO" id="GO:0006105">
    <property type="term" value="P:succinate metabolic process"/>
    <property type="evidence" value="ECO:0007669"/>
    <property type="project" value="TreeGrafter"/>
</dbReference>
<comment type="subcellular location">
    <subcellularLocation>
        <location evidence="1">Cytoplasm</location>
    </subcellularLocation>
</comment>
<dbReference type="InterPro" id="IPR005631">
    <property type="entry name" value="SDH"/>
</dbReference>
<proteinExistence type="inferred from homology"/>
<dbReference type="InterPro" id="IPR036714">
    <property type="entry name" value="SDH_sf"/>
</dbReference>
<evidence type="ECO:0000313" key="7">
    <source>
        <dbReference type="Proteomes" id="UP000015462"/>
    </source>
</evidence>
<accession>A0AB33Z0Q5</accession>
<evidence type="ECO:0000313" key="6">
    <source>
        <dbReference type="EMBL" id="EPD12739.1"/>
    </source>
</evidence>
<dbReference type="PANTHER" id="PTHR39585">
    <property type="entry name" value="FAD ASSEMBLY FACTOR SDHE"/>
    <property type="match status" value="1"/>
</dbReference>
<dbReference type="SUPFAM" id="SSF109910">
    <property type="entry name" value="YgfY-like"/>
    <property type="match status" value="1"/>
</dbReference>
<dbReference type="InterPro" id="IPR050531">
    <property type="entry name" value="SdhE_FAD_assembly_factor"/>
</dbReference>
<evidence type="ECO:0000256" key="5">
    <source>
        <dbReference type="ARBA" id="ARBA00023186"/>
    </source>
</evidence>
<keyword evidence="4" id="KW-0963">Cytoplasm</keyword>
<dbReference type="AlphaFoldDB" id="A0AB33Z0Q5"/>
<comment type="similarity">
    <text evidence="2">Belongs to the SdhE FAD assembly factor family.</text>
</comment>
<keyword evidence="7" id="KW-1185">Reference proteome</keyword>
<keyword evidence="5" id="KW-0143">Chaperone</keyword>
<dbReference type="Gene3D" id="1.10.150.250">
    <property type="entry name" value="Flavinator of succinate dehydrogenase"/>
    <property type="match status" value="1"/>
</dbReference>
<dbReference type="EMBL" id="ASHL01000007">
    <property type="protein sequence ID" value="EPD12739.1"/>
    <property type="molecule type" value="Genomic_DNA"/>
</dbReference>
<dbReference type="RefSeq" id="WP_015005876.1">
    <property type="nucleotide sequence ID" value="NZ_FQZJ01000004.1"/>
</dbReference>
<evidence type="ECO:0000256" key="2">
    <source>
        <dbReference type="ARBA" id="ARBA00008571"/>
    </source>
</evidence>
<organism evidence="6 7">
    <name type="scientific">Cycloclasticus pugetii</name>
    <dbReference type="NCBI Taxonomy" id="34068"/>
    <lineage>
        <taxon>Bacteria</taxon>
        <taxon>Pseudomonadati</taxon>
        <taxon>Pseudomonadota</taxon>
        <taxon>Gammaproteobacteria</taxon>
        <taxon>Thiotrichales</taxon>
        <taxon>Piscirickettsiaceae</taxon>
        <taxon>Cycloclasticus</taxon>
    </lineage>
</organism>
<reference evidence="6 7" key="1">
    <citation type="journal article" date="2013" name="Genome Announc.">
        <title>Genome Sequence of the Pyrene- and Fluoranthene-Degrading Bacterium Cycloclasticus sp. Strain PY97M.</title>
        <authorList>
            <person name="Cui Z."/>
            <person name="Xu G."/>
            <person name="Li Q."/>
            <person name="Gao W."/>
            <person name="Zheng L."/>
        </authorList>
    </citation>
    <scope>NUCLEOTIDE SEQUENCE [LARGE SCALE GENOMIC DNA]</scope>
    <source>
        <strain evidence="6 7">PY97M</strain>
    </source>
</reference>
<evidence type="ECO:0000256" key="3">
    <source>
        <dbReference type="ARBA" id="ARBA00019418"/>
    </source>
</evidence>
<evidence type="ECO:0000256" key="4">
    <source>
        <dbReference type="ARBA" id="ARBA00022490"/>
    </source>
</evidence>
<sequence length="78" mass="9012">MSDKSKLLWRCRRGVKELDVLFTRFVDTSYDALSAAEKEAFNKLLEIEDPEILGFMLYGDIPKDQNVARIVEKICTDL</sequence>
<evidence type="ECO:0000256" key="1">
    <source>
        <dbReference type="ARBA" id="ARBA00004496"/>
    </source>
</evidence>
<dbReference type="GO" id="GO:0005737">
    <property type="term" value="C:cytoplasm"/>
    <property type="evidence" value="ECO:0007669"/>
    <property type="project" value="UniProtKB-SubCell"/>
</dbReference>
<protein>
    <recommendedName>
        <fullName evidence="3">FAD assembly factor SdhE</fullName>
    </recommendedName>
</protein>
<name>A0AB33Z0Q5_9GAMM</name>
<dbReference type="Pfam" id="PF03937">
    <property type="entry name" value="Sdh5"/>
    <property type="match status" value="1"/>
</dbReference>
<dbReference type="PANTHER" id="PTHR39585:SF1">
    <property type="entry name" value="FAD ASSEMBLY FACTOR SDHE"/>
    <property type="match status" value="1"/>
</dbReference>
<gene>
    <name evidence="6" type="ORF">L196_09039</name>
</gene>